<organism evidence="2 3">
    <name type="scientific">Pendulispora brunnea</name>
    <dbReference type="NCBI Taxonomy" id="2905690"/>
    <lineage>
        <taxon>Bacteria</taxon>
        <taxon>Pseudomonadati</taxon>
        <taxon>Myxococcota</taxon>
        <taxon>Myxococcia</taxon>
        <taxon>Myxococcales</taxon>
        <taxon>Sorangiineae</taxon>
        <taxon>Pendulisporaceae</taxon>
        <taxon>Pendulispora</taxon>
    </lineage>
</organism>
<keyword evidence="1" id="KW-0472">Membrane</keyword>
<evidence type="ECO:0008006" key="4">
    <source>
        <dbReference type="Google" id="ProtNLM"/>
    </source>
</evidence>
<dbReference type="Proteomes" id="UP001379533">
    <property type="component" value="Chromosome"/>
</dbReference>
<evidence type="ECO:0000256" key="1">
    <source>
        <dbReference type="SAM" id="Phobius"/>
    </source>
</evidence>
<keyword evidence="3" id="KW-1185">Reference proteome</keyword>
<keyword evidence="1" id="KW-1133">Transmembrane helix</keyword>
<dbReference type="EMBL" id="CP089982">
    <property type="protein sequence ID" value="WXA94269.1"/>
    <property type="molecule type" value="Genomic_DNA"/>
</dbReference>
<gene>
    <name evidence="2" type="ORF">LZC95_48465</name>
</gene>
<evidence type="ECO:0000313" key="2">
    <source>
        <dbReference type="EMBL" id="WXA94269.1"/>
    </source>
</evidence>
<protein>
    <recommendedName>
        <fullName evidence="4">Zinc ribbon domain-containing protein</fullName>
    </recommendedName>
</protein>
<evidence type="ECO:0000313" key="3">
    <source>
        <dbReference type="Proteomes" id="UP001379533"/>
    </source>
</evidence>
<accession>A0ABZ2KBK6</accession>
<dbReference type="RefSeq" id="WP_394844871.1">
    <property type="nucleotide sequence ID" value="NZ_CP089982.1"/>
</dbReference>
<sequence>MGERATAEAVMAIAAGSSLAYPFGEPCWQRDALYRLAHIVLTRGPYVHPEFLVIGMMNLDLIVRGAASWKDLVELMMAIEEEVGPLLDSESLAVLALSGDPLVRAVRDALPVGRGRPATAVADVPRCTQCGAQALELICKYCGTLVEPTEHVGAQMQALREFHTLLQAAGAERQQQLLTAGYFPSQWQVLVEAGLQCLPLLKDGEADEVSLAASNRLDAISARLRLHGDKPEAQRAAADFEARLERFRRAERNLMVLALGVVAVIVALVVWGITAYLKRN</sequence>
<reference evidence="2 3" key="1">
    <citation type="submission" date="2021-12" db="EMBL/GenBank/DDBJ databases">
        <title>Discovery of the Pendulisporaceae a myxobacterial family with distinct sporulation behavior and unique specialized metabolism.</title>
        <authorList>
            <person name="Garcia R."/>
            <person name="Popoff A."/>
            <person name="Bader C.D."/>
            <person name="Loehr J."/>
            <person name="Walesch S."/>
            <person name="Walt C."/>
            <person name="Boldt J."/>
            <person name="Bunk B."/>
            <person name="Haeckl F.J.F.P.J."/>
            <person name="Gunesch A.P."/>
            <person name="Birkelbach J."/>
            <person name="Nuebel U."/>
            <person name="Pietschmann T."/>
            <person name="Bach T."/>
            <person name="Mueller R."/>
        </authorList>
    </citation>
    <scope>NUCLEOTIDE SEQUENCE [LARGE SCALE GENOMIC DNA]</scope>
    <source>
        <strain evidence="2 3">MSr12523</strain>
    </source>
</reference>
<proteinExistence type="predicted"/>
<feature type="transmembrane region" description="Helical" evidence="1">
    <location>
        <begin position="254"/>
        <end position="277"/>
    </location>
</feature>
<keyword evidence="1" id="KW-0812">Transmembrane</keyword>
<name>A0ABZ2KBK6_9BACT</name>